<dbReference type="RefSeq" id="WP_155112880.1">
    <property type="nucleotide sequence ID" value="NZ_WMIB01000013.1"/>
</dbReference>
<dbReference type="Gene3D" id="2.40.10.120">
    <property type="match status" value="1"/>
</dbReference>
<dbReference type="PANTHER" id="PTHR31891">
    <property type="entry name" value="FORMAMIDASE C869.04-RELATED"/>
    <property type="match status" value="1"/>
</dbReference>
<accession>A0A7X2V5S7</accession>
<dbReference type="Proteomes" id="UP000434639">
    <property type="component" value="Unassembled WGS sequence"/>
</dbReference>
<dbReference type="OrthoDB" id="9811740at2"/>
<evidence type="ECO:0000313" key="1">
    <source>
        <dbReference type="EMBL" id="MTH54373.1"/>
    </source>
</evidence>
<comment type="caution">
    <text evidence="1">The sequence shown here is derived from an EMBL/GenBank/DDBJ whole genome shotgun (WGS) entry which is preliminary data.</text>
</comment>
<organism evidence="1 2">
    <name type="scientific">Metabacillus mangrovi</name>
    <dbReference type="NCBI Taxonomy" id="1491830"/>
    <lineage>
        <taxon>Bacteria</taxon>
        <taxon>Bacillati</taxon>
        <taxon>Bacillota</taxon>
        <taxon>Bacilli</taxon>
        <taxon>Bacillales</taxon>
        <taxon>Bacillaceae</taxon>
        <taxon>Metabacillus</taxon>
    </lineage>
</organism>
<sequence>MNRVMKKDSIYAMSPDHTPVLKVKAGERVVFETYDCFTNQIQSSDDSFGTLNWDRINPASGPVYIEGAKAGDLLSVTIESIKTADQGVMVTGPGMGLLGDQLEENKIRMVPIENGMVHLSDSISVPVNKMIGVIGTAPAYEAISCGTPDLHGGNMDCKEIKEGATLLLPVHVDGALLALGDLHAAMADGEAAVCGVEVAGEVTVRLDLVKDKRIPAPMIITDTHVMTLSSNEKLDDAAQQAVVKMAAFLERELNFSKEDAISLVSVAGDLKVCQAVNPKKTARVELPLKYVNDKYDFITLIRGGKIRS</sequence>
<dbReference type="InterPro" id="IPR004304">
    <property type="entry name" value="FmdA_AmdA"/>
</dbReference>
<dbReference type="PANTHER" id="PTHR31891:SF1">
    <property type="entry name" value="FORMAMIDASE C869.04-RELATED"/>
    <property type="match status" value="1"/>
</dbReference>
<name>A0A7X2V5S7_9BACI</name>
<proteinExistence type="predicted"/>
<dbReference type="AlphaFoldDB" id="A0A7X2V5S7"/>
<gene>
    <name evidence="1" type="ORF">GKZ89_13260</name>
</gene>
<evidence type="ECO:0000313" key="2">
    <source>
        <dbReference type="Proteomes" id="UP000434639"/>
    </source>
</evidence>
<dbReference type="SUPFAM" id="SSF141130">
    <property type="entry name" value="Acetamidase/Formamidase-like"/>
    <property type="match status" value="1"/>
</dbReference>
<dbReference type="Gene3D" id="2.60.120.580">
    <property type="entry name" value="Acetamidase/Formamidase-like domains"/>
    <property type="match status" value="1"/>
</dbReference>
<protein>
    <submittedName>
        <fullName evidence="1">Acetamidase</fullName>
    </submittedName>
</protein>
<dbReference type="GO" id="GO:0016811">
    <property type="term" value="F:hydrolase activity, acting on carbon-nitrogen (but not peptide) bonds, in linear amides"/>
    <property type="evidence" value="ECO:0007669"/>
    <property type="project" value="InterPro"/>
</dbReference>
<dbReference type="Gene3D" id="3.10.28.20">
    <property type="entry name" value="Acetamidase/Formamidase-like domains"/>
    <property type="match status" value="1"/>
</dbReference>
<reference evidence="1 2" key="1">
    <citation type="journal article" date="2017" name="Int. J. Syst. Evol. Microbiol.">
        <title>Bacillus mangrovi sp. nov., isolated from a sediment sample from a mangrove forest.</title>
        <authorList>
            <person name="Gupta V."/>
            <person name="Singh P.K."/>
            <person name="Korpole S."/>
            <person name="Tanuku N.R.S."/>
            <person name="Pinnaka A.K."/>
        </authorList>
    </citation>
    <scope>NUCLEOTIDE SEQUENCE [LARGE SCALE GENOMIC DNA]</scope>
    <source>
        <strain evidence="1 2">KCTC 33872</strain>
    </source>
</reference>
<dbReference type="EMBL" id="WMIB01000013">
    <property type="protein sequence ID" value="MTH54373.1"/>
    <property type="molecule type" value="Genomic_DNA"/>
</dbReference>
<keyword evidence="2" id="KW-1185">Reference proteome</keyword>
<dbReference type="Pfam" id="PF03069">
    <property type="entry name" value="FmdA_AmdA"/>
    <property type="match status" value="2"/>
</dbReference>